<accession>A0A7V2ZLG6</accession>
<dbReference type="PANTHER" id="PTHR30041:SF8">
    <property type="entry name" value="PROTEIN YFFB"/>
    <property type="match status" value="1"/>
</dbReference>
<dbReference type="InterPro" id="IPR036249">
    <property type="entry name" value="Thioredoxin-like_sf"/>
</dbReference>
<comment type="similarity">
    <text evidence="1 2">Belongs to the ArsC family.</text>
</comment>
<dbReference type="EMBL" id="DSUJ01000010">
    <property type="protein sequence ID" value="HFI92169.1"/>
    <property type="molecule type" value="Genomic_DNA"/>
</dbReference>
<gene>
    <name evidence="3" type="ORF">ENS31_11690</name>
</gene>
<organism evidence="3">
    <name type="scientific">Ignavibacterium album</name>
    <dbReference type="NCBI Taxonomy" id="591197"/>
    <lineage>
        <taxon>Bacteria</taxon>
        <taxon>Pseudomonadati</taxon>
        <taxon>Ignavibacteriota</taxon>
        <taxon>Ignavibacteria</taxon>
        <taxon>Ignavibacteriales</taxon>
        <taxon>Ignavibacteriaceae</taxon>
        <taxon>Ignavibacterium</taxon>
    </lineage>
</organism>
<dbReference type="PROSITE" id="PS51353">
    <property type="entry name" value="ARSC"/>
    <property type="match status" value="1"/>
</dbReference>
<name>A0A7V2ZLG6_9BACT</name>
<protein>
    <submittedName>
        <fullName evidence="3">ArsC family transcriptional regulator</fullName>
    </submittedName>
</protein>
<proteinExistence type="inferred from homology"/>
<dbReference type="InterPro" id="IPR006660">
    <property type="entry name" value="Arsenate_reductase-like"/>
</dbReference>
<dbReference type="AlphaFoldDB" id="A0A7V2ZLG6"/>
<dbReference type="PANTHER" id="PTHR30041">
    <property type="entry name" value="ARSENATE REDUCTASE"/>
    <property type="match status" value="1"/>
</dbReference>
<dbReference type="Pfam" id="PF03960">
    <property type="entry name" value="ArsC"/>
    <property type="match status" value="1"/>
</dbReference>
<evidence type="ECO:0000256" key="2">
    <source>
        <dbReference type="PROSITE-ProRule" id="PRU01282"/>
    </source>
</evidence>
<dbReference type="Gene3D" id="3.40.30.10">
    <property type="entry name" value="Glutaredoxin"/>
    <property type="match status" value="1"/>
</dbReference>
<reference evidence="3" key="1">
    <citation type="journal article" date="2020" name="mSystems">
        <title>Genome- and Community-Level Interaction Insights into Carbon Utilization and Element Cycling Functions of Hydrothermarchaeota in Hydrothermal Sediment.</title>
        <authorList>
            <person name="Zhou Z."/>
            <person name="Liu Y."/>
            <person name="Xu W."/>
            <person name="Pan J."/>
            <person name="Luo Z.H."/>
            <person name="Li M."/>
        </authorList>
    </citation>
    <scope>NUCLEOTIDE SEQUENCE [LARGE SCALE GENOMIC DNA]</scope>
    <source>
        <strain evidence="3">SpSt-479</strain>
    </source>
</reference>
<evidence type="ECO:0000313" key="3">
    <source>
        <dbReference type="EMBL" id="HFI92169.1"/>
    </source>
</evidence>
<comment type="caution">
    <text evidence="3">The sequence shown here is derived from an EMBL/GenBank/DDBJ whole genome shotgun (WGS) entry which is preliminary data.</text>
</comment>
<sequence>MNIQIIGTRKCKETQKAERFFKERRIAFHFRDLTEKGLTKGELENICRVIPIDELIDKESKQYKERGMQYMKFDIEEELLSDPLLLKTPIVRNERLVTVGYKPEVWKEWIK</sequence>
<evidence type="ECO:0000256" key="1">
    <source>
        <dbReference type="ARBA" id="ARBA00007198"/>
    </source>
</evidence>
<dbReference type="SUPFAM" id="SSF52833">
    <property type="entry name" value="Thioredoxin-like"/>
    <property type="match status" value="1"/>
</dbReference>